<dbReference type="SMART" id="SM00854">
    <property type="entry name" value="PGA_cap"/>
    <property type="match status" value="1"/>
</dbReference>
<gene>
    <name evidence="3" type="ORF">B0I33_103395</name>
</gene>
<name>A0A2T0LZ37_9PSEU</name>
<evidence type="ECO:0000313" key="3">
    <source>
        <dbReference type="EMBL" id="PRX49360.1"/>
    </source>
</evidence>
<dbReference type="RefSeq" id="WP_106178026.1">
    <property type="nucleotide sequence ID" value="NZ_PVNH01000003.1"/>
</dbReference>
<feature type="domain" description="Capsule synthesis protein CapA" evidence="2">
    <location>
        <begin position="3"/>
        <end position="284"/>
    </location>
</feature>
<accession>A0A2T0LZ37</accession>
<organism evidence="3 4">
    <name type="scientific">Prauserella shujinwangii</name>
    <dbReference type="NCBI Taxonomy" id="1453103"/>
    <lineage>
        <taxon>Bacteria</taxon>
        <taxon>Bacillati</taxon>
        <taxon>Actinomycetota</taxon>
        <taxon>Actinomycetes</taxon>
        <taxon>Pseudonocardiales</taxon>
        <taxon>Pseudonocardiaceae</taxon>
        <taxon>Prauserella</taxon>
    </lineage>
</organism>
<dbReference type="Gene3D" id="3.60.21.10">
    <property type="match status" value="1"/>
</dbReference>
<dbReference type="InterPro" id="IPR052169">
    <property type="entry name" value="CW_Biosynth-Accessory"/>
</dbReference>
<evidence type="ECO:0000259" key="2">
    <source>
        <dbReference type="SMART" id="SM00854"/>
    </source>
</evidence>
<dbReference type="EMBL" id="PVNH01000003">
    <property type="protein sequence ID" value="PRX49360.1"/>
    <property type="molecule type" value="Genomic_DNA"/>
</dbReference>
<dbReference type="OrthoDB" id="9810718at2"/>
<dbReference type="Proteomes" id="UP000238362">
    <property type="component" value="Unassembled WGS sequence"/>
</dbReference>
<protein>
    <submittedName>
        <fullName evidence="3">Poly-gamma-glutamate synthesis protein (Capsule biosynthesis protein)</fullName>
    </submittedName>
</protein>
<comment type="similarity">
    <text evidence="1">Belongs to the CapA family.</text>
</comment>
<dbReference type="InterPro" id="IPR029052">
    <property type="entry name" value="Metallo-depent_PP-like"/>
</dbReference>
<dbReference type="PANTHER" id="PTHR33393:SF11">
    <property type="entry name" value="POLYGLUTAMINE SYNTHESIS ACCESSORY PROTEIN RV0574C-RELATED"/>
    <property type="match status" value="1"/>
</dbReference>
<reference evidence="3 4" key="1">
    <citation type="submission" date="2018-03" db="EMBL/GenBank/DDBJ databases">
        <title>Genomic Encyclopedia of Type Strains, Phase III (KMG-III): the genomes of soil and plant-associated and newly described type strains.</title>
        <authorList>
            <person name="Whitman W."/>
        </authorList>
    </citation>
    <scope>NUCLEOTIDE SEQUENCE [LARGE SCALE GENOMIC DNA]</scope>
    <source>
        <strain evidence="3 4">CGMCC 4.7125</strain>
    </source>
</reference>
<sequence length="366" mass="39297">MRTLFLCGDVMPGRGIDQVLPHPGEPWLRERVVRDARDYVRLAELCHGPVAAPVPYSWPWGEALDVIEAERPDARVLNLETAVTERGAFAPGKGVHYRMTPANLPALLAARPDVCVLANNHVLDFGHDGLSDTLDALAAAGLTVAGAGPDGDAAARPATVGLPGGNRMCLLAAAAASSGVPPGWAAAAGTPGVHLLPDLSDRTAERIADRLAAEKRPGDVAVFSVHWGSNWGYDVPDAQVRFAHRLVELGVDVVHGHSAHHPRPVEVYGGGLILYGCGDLVNDYEGITGAEKYRGDLRLLYFPSFDERSGRFADLRMWPVRARRLRLESAPGPDAAWLHRSLDRVSARFGTRIVLEADGWLGTRPG</sequence>
<dbReference type="InterPro" id="IPR019079">
    <property type="entry name" value="Capsule_synth_CapA"/>
</dbReference>
<dbReference type="SUPFAM" id="SSF56300">
    <property type="entry name" value="Metallo-dependent phosphatases"/>
    <property type="match status" value="1"/>
</dbReference>
<comment type="caution">
    <text evidence="3">The sequence shown here is derived from an EMBL/GenBank/DDBJ whole genome shotgun (WGS) entry which is preliminary data.</text>
</comment>
<keyword evidence="4" id="KW-1185">Reference proteome</keyword>
<dbReference type="PANTHER" id="PTHR33393">
    <property type="entry name" value="POLYGLUTAMINE SYNTHESIS ACCESSORY PROTEIN RV0574C-RELATED"/>
    <property type="match status" value="1"/>
</dbReference>
<dbReference type="Pfam" id="PF09587">
    <property type="entry name" value="PGA_cap"/>
    <property type="match status" value="1"/>
</dbReference>
<evidence type="ECO:0000256" key="1">
    <source>
        <dbReference type="ARBA" id="ARBA00005662"/>
    </source>
</evidence>
<dbReference type="CDD" id="cd07381">
    <property type="entry name" value="MPP_CapA"/>
    <property type="match status" value="1"/>
</dbReference>
<evidence type="ECO:0000313" key="4">
    <source>
        <dbReference type="Proteomes" id="UP000238362"/>
    </source>
</evidence>
<dbReference type="AlphaFoldDB" id="A0A2T0LZ37"/>
<proteinExistence type="inferred from homology"/>